<dbReference type="SUPFAM" id="SSF69118">
    <property type="entry name" value="AhpD-like"/>
    <property type="match status" value="1"/>
</dbReference>
<accession>A0A497YEL3</accession>
<dbReference type="RefSeq" id="WP_121300520.1">
    <property type="nucleotide sequence ID" value="NZ_QBEW01000042.1"/>
</dbReference>
<dbReference type="Pfam" id="PF02627">
    <property type="entry name" value="CMD"/>
    <property type="match status" value="1"/>
</dbReference>
<dbReference type="Gene3D" id="1.20.1290.10">
    <property type="entry name" value="AhpD-like"/>
    <property type="match status" value="2"/>
</dbReference>
<feature type="domain" description="Carboxymuconolactone decarboxylase-like" evidence="1">
    <location>
        <begin position="27"/>
        <end position="107"/>
    </location>
</feature>
<dbReference type="EMBL" id="RCCP01000003">
    <property type="protein sequence ID" value="RLJ86773.1"/>
    <property type="molecule type" value="Genomic_DNA"/>
</dbReference>
<comment type="caution">
    <text evidence="2">The sequence shown here is derived from an EMBL/GenBank/DDBJ whole genome shotgun (WGS) entry which is preliminary data.</text>
</comment>
<dbReference type="OrthoDB" id="1683318at2"/>
<evidence type="ECO:0000313" key="2">
    <source>
        <dbReference type="EMBL" id="RLJ86773.1"/>
    </source>
</evidence>
<proteinExistence type="predicted"/>
<dbReference type="GO" id="GO:0051920">
    <property type="term" value="F:peroxiredoxin activity"/>
    <property type="evidence" value="ECO:0007669"/>
    <property type="project" value="InterPro"/>
</dbReference>
<sequence length="244" mass="26943">MSKALQYFKEVYDTVPDWVQKMHDYSPQVLDTYTGIRGEIMQDGALTRREKDALIASMNAARLYRRSMIFHTKGAIDFGYSVPELAEFFLTAYLYKGDQAIQLAIEAISYALELNDRPAPLPSSSPKSAGEGIELIISWLGDEDTSYLEQVKALVDAQDEEALHKKIMGDGLISSHLKHLNMAGNFIVELNGEGASPWMEKARAVGASEADLADIGYICILTAGIPAWFELSDSLKAKNPGTEE</sequence>
<evidence type="ECO:0000259" key="1">
    <source>
        <dbReference type="Pfam" id="PF02627"/>
    </source>
</evidence>
<gene>
    <name evidence="2" type="ORF">DFR62_2376</name>
</gene>
<dbReference type="AlphaFoldDB" id="A0A497YEL3"/>
<evidence type="ECO:0000313" key="3">
    <source>
        <dbReference type="Proteomes" id="UP000280791"/>
    </source>
</evidence>
<reference evidence="2 3" key="1">
    <citation type="submission" date="2018-10" db="EMBL/GenBank/DDBJ databases">
        <title>Genomic Encyclopedia of Type Strains, Phase IV (KMG-IV): sequencing the most valuable type-strain genomes for metagenomic binning, comparative biology and taxonomic classification.</title>
        <authorList>
            <person name="Goeker M."/>
        </authorList>
    </citation>
    <scope>NUCLEOTIDE SEQUENCE [LARGE SCALE GENOMIC DNA]</scope>
    <source>
        <strain evidence="2 3">DSM 20549</strain>
    </source>
</reference>
<dbReference type="Proteomes" id="UP000280791">
    <property type="component" value="Unassembled WGS sequence"/>
</dbReference>
<dbReference type="InterPro" id="IPR003779">
    <property type="entry name" value="CMD-like"/>
</dbReference>
<organism evidence="2 3">
    <name type="scientific">Planococcus citreus</name>
    <dbReference type="NCBI Taxonomy" id="1373"/>
    <lineage>
        <taxon>Bacteria</taxon>
        <taxon>Bacillati</taxon>
        <taxon>Bacillota</taxon>
        <taxon>Bacilli</taxon>
        <taxon>Bacillales</taxon>
        <taxon>Caryophanaceae</taxon>
        <taxon>Planococcus</taxon>
    </lineage>
</organism>
<keyword evidence="3" id="KW-1185">Reference proteome</keyword>
<protein>
    <submittedName>
        <fullName evidence="2">Carboxymuconolactone decarboxylase family protein</fullName>
    </submittedName>
</protein>
<name>A0A497YEL3_9BACL</name>
<dbReference type="InterPro" id="IPR029032">
    <property type="entry name" value="AhpD-like"/>
</dbReference>